<organism evidence="8 9">
    <name type="scientific">Glacieibacterium arshaanense</name>
    <dbReference type="NCBI Taxonomy" id="2511025"/>
    <lineage>
        <taxon>Bacteria</taxon>
        <taxon>Pseudomonadati</taxon>
        <taxon>Pseudomonadota</taxon>
        <taxon>Alphaproteobacteria</taxon>
        <taxon>Sphingomonadales</taxon>
        <taxon>Sphingosinicellaceae</taxon>
        <taxon>Glacieibacterium</taxon>
    </lineage>
</organism>
<dbReference type="GO" id="GO:0016042">
    <property type="term" value="P:lipid catabolic process"/>
    <property type="evidence" value="ECO:0007669"/>
    <property type="project" value="UniProtKB-UniRule"/>
</dbReference>
<dbReference type="SUPFAM" id="SSF52151">
    <property type="entry name" value="FabD/lysophospholipase-like"/>
    <property type="match status" value="1"/>
</dbReference>
<evidence type="ECO:0000313" key="8">
    <source>
        <dbReference type="EMBL" id="TFU01205.1"/>
    </source>
</evidence>
<comment type="subcellular location">
    <subcellularLocation>
        <location evidence="1">Membrane</location>
    </subcellularLocation>
</comment>
<feature type="domain" description="PNPLA" evidence="7">
    <location>
        <begin position="135"/>
        <end position="327"/>
    </location>
</feature>
<dbReference type="InterPro" id="IPR050301">
    <property type="entry name" value="NTE"/>
</dbReference>
<dbReference type="Gene3D" id="3.40.1090.10">
    <property type="entry name" value="Cytosolic phospholipase A2 catalytic domain"/>
    <property type="match status" value="2"/>
</dbReference>
<evidence type="ECO:0000259" key="7">
    <source>
        <dbReference type="PROSITE" id="PS51635"/>
    </source>
</evidence>
<dbReference type="InterPro" id="IPR016035">
    <property type="entry name" value="Acyl_Trfase/lysoPLipase"/>
</dbReference>
<dbReference type="InterPro" id="IPR000184">
    <property type="entry name" value="Bac_surfAg_D15"/>
</dbReference>
<keyword evidence="9" id="KW-1185">Reference proteome</keyword>
<dbReference type="Proteomes" id="UP000297737">
    <property type="component" value="Unassembled WGS sequence"/>
</dbReference>
<dbReference type="AlphaFoldDB" id="A0A4Y9ELZ4"/>
<evidence type="ECO:0000313" key="9">
    <source>
        <dbReference type="Proteomes" id="UP000297737"/>
    </source>
</evidence>
<keyword evidence="3 6" id="KW-0442">Lipid degradation</keyword>
<reference evidence="8 9" key="1">
    <citation type="submission" date="2019-02" db="EMBL/GenBank/DDBJ databases">
        <title>Polymorphobacter sp. isolated from the lake at the Tibet of China.</title>
        <authorList>
            <person name="Li A."/>
        </authorList>
    </citation>
    <scope>NUCLEOTIDE SEQUENCE [LARGE SCALE GENOMIC DNA]</scope>
    <source>
        <strain evidence="8 9">DJ1R-1</strain>
    </source>
</reference>
<accession>A0A4Y9ELZ4</accession>
<dbReference type="Pfam" id="PF01734">
    <property type="entry name" value="Patatin"/>
    <property type="match status" value="1"/>
</dbReference>
<dbReference type="GO" id="GO:0019867">
    <property type="term" value="C:outer membrane"/>
    <property type="evidence" value="ECO:0007669"/>
    <property type="project" value="InterPro"/>
</dbReference>
<dbReference type="GO" id="GO:0016787">
    <property type="term" value="F:hydrolase activity"/>
    <property type="evidence" value="ECO:0007669"/>
    <property type="project" value="UniProtKB-UniRule"/>
</dbReference>
<keyword evidence="4 6" id="KW-0443">Lipid metabolism</keyword>
<feature type="active site" description="Nucleophile" evidence="6">
    <location>
        <position position="168"/>
    </location>
</feature>
<dbReference type="EMBL" id="SIHO01000003">
    <property type="protein sequence ID" value="TFU01205.1"/>
    <property type="molecule type" value="Genomic_DNA"/>
</dbReference>
<dbReference type="Gene3D" id="2.40.160.50">
    <property type="entry name" value="membrane protein fhac: a member of the omp85/tpsb transporter family"/>
    <property type="match status" value="1"/>
</dbReference>
<keyword evidence="5" id="KW-0472">Membrane</keyword>
<name>A0A4Y9ELZ4_9SPHN</name>
<dbReference type="PANTHER" id="PTHR14226:SF29">
    <property type="entry name" value="NEUROPATHY TARGET ESTERASE SWS"/>
    <property type="match status" value="1"/>
</dbReference>
<feature type="active site" description="Proton acceptor" evidence="6">
    <location>
        <position position="314"/>
    </location>
</feature>
<evidence type="ECO:0000256" key="5">
    <source>
        <dbReference type="ARBA" id="ARBA00023136"/>
    </source>
</evidence>
<gene>
    <name evidence="8" type="ORF">EUV02_12940</name>
</gene>
<dbReference type="CDD" id="cd07205">
    <property type="entry name" value="Pat_PNPLA6_PNPLA7_NTE1_like"/>
    <property type="match status" value="1"/>
</dbReference>
<evidence type="ECO:0000256" key="4">
    <source>
        <dbReference type="ARBA" id="ARBA00023098"/>
    </source>
</evidence>
<evidence type="ECO:0000256" key="3">
    <source>
        <dbReference type="ARBA" id="ARBA00022963"/>
    </source>
</evidence>
<feature type="short sequence motif" description="GXGXXG" evidence="6">
    <location>
        <begin position="139"/>
        <end position="144"/>
    </location>
</feature>
<feature type="short sequence motif" description="GXSXG" evidence="6">
    <location>
        <begin position="166"/>
        <end position="170"/>
    </location>
</feature>
<evidence type="ECO:0000256" key="2">
    <source>
        <dbReference type="ARBA" id="ARBA00022801"/>
    </source>
</evidence>
<dbReference type="PROSITE" id="PS51635">
    <property type="entry name" value="PNPLA"/>
    <property type="match status" value="1"/>
</dbReference>
<protein>
    <recommendedName>
        <fullName evidence="7">PNPLA domain-containing protein</fullName>
    </recommendedName>
</protein>
<feature type="short sequence motif" description="DGA/G" evidence="6">
    <location>
        <begin position="314"/>
        <end position="316"/>
    </location>
</feature>
<dbReference type="OrthoDB" id="5290098at2"/>
<comment type="caution">
    <text evidence="8">The sequence shown here is derived from an EMBL/GenBank/DDBJ whole genome shotgun (WGS) entry which is preliminary data.</text>
</comment>
<evidence type="ECO:0000256" key="6">
    <source>
        <dbReference type="PROSITE-ProRule" id="PRU01161"/>
    </source>
</evidence>
<sequence length="836" mass="89073">MSTCLGGGAATLSPMHCRRLPEIALQTQRLPSRCPTLWSAYSYDCTPNAGFGLRRYIVGGTTSMIGQRAFAAAFGVLGRVLTILGATVALHAAPALADAAATVTPGTKAAVTPAATSPAVPANILARPGRPRIGLVLGGGGAKGFAHIGVISELERLRIPVDVVAGTSMGAVVGSLYAGGRNANELIDVAHSINWVTLFDDSIPRDELSLRRKNDERNILLPYRLGFKDGKPILPKGVLGGQKLYATLQSLLLPNRAIDNFDQMAIPYRAVATNIVDGHSVVLGSGDISSAVFASMAVPAGFPPVERDGLLLVDGGISDNVPVDVARAMGVDVVIVVNVGSPPMRKDQITNAINVFAQMQLLLGNDAVARQLASLKGQDVLITPDIEGLSTTSFDKVDLGITRGQVAAQAMEAKLSQLSLSEADWAAYQAAKARRVQNSPITARTVTVENTSVVPTKQIETMITTKPGTVIDAQIMKQDVNDVYKLAAFDRVYYTLGGGPGTDRDLIVRAKGDPTQDRFFQFGFLMGSSLGKSSTFQIAAAYTDRDFMGTGAEWRGYANIGTNVSATVELYKQFGQWFVEPAAYAYRFNSQLYNADGSGSLGVLRYKQMGAVINAGYIFGNWGQIRVGAQLGGIQQLKGSVPTGLPSGWNEDVRLTLGFEVDTLDSLIFPKYGTQFNIDFTDYVDALGGDITGQTYQFYGNQPFTFGRTTVVLGARFGATDNLNYDFMGPFKLGGLFNLSGYPVNSLVGQNQVLGRAVVFHRMGYDAPIINLPIYVGGSLEFGNIYSTLDDFSIGSLHTAFSGFVAIDTPIGPAYFAYGHAGGNNNAIYLIIGRVF</sequence>
<proteinExistence type="predicted"/>
<evidence type="ECO:0000256" key="1">
    <source>
        <dbReference type="ARBA" id="ARBA00004370"/>
    </source>
</evidence>
<keyword evidence="2 6" id="KW-0378">Hydrolase</keyword>
<dbReference type="PANTHER" id="PTHR14226">
    <property type="entry name" value="NEUROPATHY TARGET ESTERASE/SWISS CHEESE D.MELANOGASTER"/>
    <property type="match status" value="1"/>
</dbReference>
<dbReference type="Pfam" id="PF01103">
    <property type="entry name" value="Omp85"/>
    <property type="match status" value="1"/>
</dbReference>
<dbReference type="InterPro" id="IPR002641">
    <property type="entry name" value="PNPLA_dom"/>
</dbReference>